<organism evidence="2 3">
    <name type="scientific">Anaerobacillus alkalidiazotrophicus</name>
    <dbReference type="NCBI Taxonomy" id="472963"/>
    <lineage>
        <taxon>Bacteria</taxon>
        <taxon>Bacillati</taxon>
        <taxon>Bacillota</taxon>
        <taxon>Bacilli</taxon>
        <taxon>Bacillales</taxon>
        <taxon>Bacillaceae</taxon>
        <taxon>Anaerobacillus</taxon>
    </lineage>
</organism>
<dbReference type="InterPro" id="IPR029063">
    <property type="entry name" value="SAM-dependent_MTases_sf"/>
</dbReference>
<reference evidence="2 3" key="1">
    <citation type="submission" date="2016-10" db="EMBL/GenBank/DDBJ databases">
        <title>Draft genome sequences of four alkaliphilic bacteria belonging to the Anaerobacillus genus.</title>
        <authorList>
            <person name="Bassil N.M."/>
            <person name="Lloyd J.R."/>
        </authorList>
    </citation>
    <scope>NUCLEOTIDE SEQUENCE [LARGE SCALE GENOMIC DNA]</scope>
    <source>
        <strain evidence="2 3">DSM 22531</strain>
    </source>
</reference>
<gene>
    <name evidence="2" type="ORF">BKP45_14440</name>
</gene>
<dbReference type="InterPro" id="IPR041698">
    <property type="entry name" value="Methyltransf_25"/>
</dbReference>
<dbReference type="STRING" id="472963.BKP45_14440"/>
<dbReference type="AlphaFoldDB" id="A0A1S2M3E4"/>
<dbReference type="CDD" id="cd02440">
    <property type="entry name" value="AdoMet_MTases"/>
    <property type="match status" value="1"/>
</dbReference>
<dbReference type="Proteomes" id="UP000180057">
    <property type="component" value="Unassembled WGS sequence"/>
</dbReference>
<comment type="caution">
    <text evidence="2">The sequence shown here is derived from an EMBL/GenBank/DDBJ whole genome shotgun (WGS) entry which is preliminary data.</text>
</comment>
<keyword evidence="3" id="KW-1185">Reference proteome</keyword>
<accession>A0A1S2M3E4</accession>
<name>A0A1S2M3E4_9BACI</name>
<dbReference type="PANTHER" id="PTHR44068">
    <property type="entry name" value="ZGC:194242"/>
    <property type="match status" value="1"/>
</dbReference>
<dbReference type="Gene3D" id="3.40.50.150">
    <property type="entry name" value="Vaccinia Virus protein VP39"/>
    <property type="match status" value="1"/>
</dbReference>
<sequence>MNTLQMPGHLFLASLGKKMLRPGGKKATERILNHLQLNENSTVLEVAPNMGTTAIHLVKTYGCKVYGVDIHGPSLEKAKENVRIAGFEDKIFLQMGDARKLPFEDETFDAVINEAMLTMLPNKDKKKALQEYYRVLKTGGRLGTHDVTLKVPPTEEIMKQFWEILKMMATPLSVMEWNELYSELPFSNVDLHTGNMSLLSLDGLIRDEGWEGAMTILENASRTNDSRTRFLEMASFFYENTDIFGYCTVHSTK</sequence>
<protein>
    <recommendedName>
        <fullName evidence="1">Methyltransferase domain-containing protein</fullName>
    </recommendedName>
</protein>
<dbReference type="PANTHER" id="PTHR44068:SF11">
    <property type="entry name" value="GERANYL DIPHOSPHATE 2-C-METHYLTRANSFERASE"/>
    <property type="match status" value="1"/>
</dbReference>
<dbReference type="OrthoDB" id="43862at2"/>
<proteinExistence type="predicted"/>
<dbReference type="Pfam" id="PF13649">
    <property type="entry name" value="Methyltransf_25"/>
    <property type="match status" value="1"/>
</dbReference>
<evidence type="ECO:0000259" key="1">
    <source>
        <dbReference type="Pfam" id="PF13649"/>
    </source>
</evidence>
<dbReference type="InterPro" id="IPR050447">
    <property type="entry name" value="Erg6_SMT_methyltransf"/>
</dbReference>
<dbReference type="SUPFAM" id="SSF53335">
    <property type="entry name" value="S-adenosyl-L-methionine-dependent methyltransferases"/>
    <property type="match status" value="1"/>
</dbReference>
<dbReference type="RefSeq" id="WP_071390399.1">
    <property type="nucleotide sequence ID" value="NZ_MLQS01000022.1"/>
</dbReference>
<feature type="domain" description="Methyltransferase" evidence="1">
    <location>
        <begin position="43"/>
        <end position="140"/>
    </location>
</feature>
<dbReference type="EMBL" id="MLQS01000022">
    <property type="protein sequence ID" value="OIJ19050.1"/>
    <property type="molecule type" value="Genomic_DNA"/>
</dbReference>
<evidence type="ECO:0000313" key="2">
    <source>
        <dbReference type="EMBL" id="OIJ19050.1"/>
    </source>
</evidence>
<evidence type="ECO:0000313" key="3">
    <source>
        <dbReference type="Proteomes" id="UP000180057"/>
    </source>
</evidence>